<comment type="similarity">
    <text evidence="2">Belongs to the EamA transporter family.</text>
</comment>
<dbReference type="InterPro" id="IPR000620">
    <property type="entry name" value="EamA_dom"/>
</dbReference>
<dbReference type="PANTHER" id="PTHR32322">
    <property type="entry name" value="INNER MEMBRANE TRANSPORTER"/>
    <property type="match status" value="1"/>
</dbReference>
<organism evidence="8 9">
    <name type="scientific">Brevibacillus centrosporus</name>
    <dbReference type="NCBI Taxonomy" id="54910"/>
    <lineage>
        <taxon>Bacteria</taxon>
        <taxon>Bacillati</taxon>
        <taxon>Bacillota</taxon>
        <taxon>Bacilli</taxon>
        <taxon>Bacillales</taxon>
        <taxon>Paenibacillaceae</taxon>
        <taxon>Brevibacillus</taxon>
    </lineage>
</organism>
<dbReference type="Pfam" id="PF00892">
    <property type="entry name" value="EamA"/>
    <property type="match status" value="2"/>
</dbReference>
<protein>
    <submittedName>
        <fullName evidence="8">EamA domain-containing membrane protein RarD</fullName>
    </submittedName>
</protein>
<feature type="transmembrane region" description="Helical" evidence="6">
    <location>
        <begin position="63"/>
        <end position="83"/>
    </location>
</feature>
<feature type="transmembrane region" description="Helical" evidence="6">
    <location>
        <begin position="176"/>
        <end position="200"/>
    </location>
</feature>
<evidence type="ECO:0000256" key="4">
    <source>
        <dbReference type="ARBA" id="ARBA00022989"/>
    </source>
</evidence>
<feature type="transmembrane region" description="Helical" evidence="6">
    <location>
        <begin position="143"/>
        <end position="164"/>
    </location>
</feature>
<evidence type="ECO:0000313" key="9">
    <source>
        <dbReference type="Proteomes" id="UP000198915"/>
    </source>
</evidence>
<dbReference type="AlphaFoldDB" id="A0A1I3VXE1"/>
<dbReference type="EMBL" id="FORT01000007">
    <property type="protein sequence ID" value="SFJ98896.1"/>
    <property type="molecule type" value="Genomic_DNA"/>
</dbReference>
<evidence type="ECO:0000256" key="1">
    <source>
        <dbReference type="ARBA" id="ARBA00004127"/>
    </source>
</evidence>
<evidence type="ECO:0000256" key="5">
    <source>
        <dbReference type="ARBA" id="ARBA00023136"/>
    </source>
</evidence>
<reference evidence="9" key="1">
    <citation type="submission" date="2016-10" db="EMBL/GenBank/DDBJ databases">
        <authorList>
            <person name="Varghese N."/>
            <person name="Submissions S."/>
        </authorList>
    </citation>
    <scope>NUCLEOTIDE SEQUENCE [LARGE SCALE GENOMIC DNA]</scope>
    <source>
        <strain evidence="9">OK042</strain>
    </source>
</reference>
<keyword evidence="5 6" id="KW-0472">Membrane</keyword>
<dbReference type="SUPFAM" id="SSF103481">
    <property type="entry name" value="Multidrug resistance efflux transporter EmrE"/>
    <property type="match status" value="2"/>
</dbReference>
<feature type="transmembrane region" description="Helical" evidence="6">
    <location>
        <begin position="243"/>
        <end position="261"/>
    </location>
</feature>
<evidence type="ECO:0000259" key="7">
    <source>
        <dbReference type="Pfam" id="PF00892"/>
    </source>
</evidence>
<dbReference type="Proteomes" id="UP000198915">
    <property type="component" value="Unassembled WGS sequence"/>
</dbReference>
<dbReference type="RefSeq" id="WP_092268761.1">
    <property type="nucleotide sequence ID" value="NZ_FORT01000007.1"/>
</dbReference>
<keyword evidence="9" id="KW-1185">Reference proteome</keyword>
<name>A0A1I3VXE1_9BACL</name>
<feature type="domain" description="EamA" evidence="7">
    <location>
        <begin position="7"/>
        <end position="137"/>
    </location>
</feature>
<feature type="domain" description="EamA" evidence="7">
    <location>
        <begin position="150"/>
        <end position="285"/>
    </location>
</feature>
<sequence>MSRSLFLVLTILSLIWGGSFYFMKILLHDFGAATIAFLRSALGLVTIILIMVCLKKPIGFKQIAWGPMIIMALVNTAIPWSLIAFSETRLTSTMASVLNAATPIWTLAVGILFFKFASNRMHWIGMLIAFCGIIVLLDVNPVSLVSVDVIGFLCMLAATCCYAFGGQLSKRLPGNLSMYQITFGTLLTSMIGAGGVSLATESLPISAFSSGGTVAALLGLGVFGSGVAYILFYYLVQKGGPEIASLVTYLVPITAFIWGYSLLGEQITWNLLVGMLFIVGGVFLTGRKVKPKTKMTVEV</sequence>
<proteinExistence type="inferred from homology"/>
<dbReference type="GO" id="GO:0016020">
    <property type="term" value="C:membrane"/>
    <property type="evidence" value="ECO:0007669"/>
    <property type="project" value="UniProtKB-SubCell"/>
</dbReference>
<dbReference type="InterPro" id="IPR037185">
    <property type="entry name" value="EmrE-like"/>
</dbReference>
<dbReference type="STRING" id="1884381.SAMN05518846_107191"/>
<evidence type="ECO:0000256" key="6">
    <source>
        <dbReference type="SAM" id="Phobius"/>
    </source>
</evidence>
<evidence type="ECO:0000313" key="8">
    <source>
        <dbReference type="EMBL" id="SFJ98896.1"/>
    </source>
</evidence>
<evidence type="ECO:0000256" key="3">
    <source>
        <dbReference type="ARBA" id="ARBA00022692"/>
    </source>
</evidence>
<dbReference type="InterPro" id="IPR050638">
    <property type="entry name" value="AA-Vitamin_Transporters"/>
</dbReference>
<feature type="transmembrane region" description="Helical" evidence="6">
    <location>
        <begin position="267"/>
        <end position="286"/>
    </location>
</feature>
<evidence type="ECO:0000256" key="2">
    <source>
        <dbReference type="ARBA" id="ARBA00007362"/>
    </source>
</evidence>
<feature type="transmembrane region" description="Helical" evidence="6">
    <location>
        <begin position="95"/>
        <end position="114"/>
    </location>
</feature>
<gene>
    <name evidence="8" type="ORF">SAMN05518846_107191</name>
</gene>
<keyword evidence="3 6" id="KW-0812">Transmembrane</keyword>
<feature type="transmembrane region" description="Helical" evidence="6">
    <location>
        <begin position="33"/>
        <end position="54"/>
    </location>
</feature>
<feature type="transmembrane region" description="Helical" evidence="6">
    <location>
        <begin position="121"/>
        <end position="137"/>
    </location>
</feature>
<comment type="subcellular location">
    <subcellularLocation>
        <location evidence="1">Endomembrane system</location>
        <topology evidence="1">Multi-pass membrane protein</topology>
    </subcellularLocation>
</comment>
<keyword evidence="4 6" id="KW-1133">Transmembrane helix</keyword>
<feature type="transmembrane region" description="Helical" evidence="6">
    <location>
        <begin position="212"/>
        <end position="236"/>
    </location>
</feature>
<dbReference type="PANTHER" id="PTHR32322:SF9">
    <property type="entry name" value="AMINO-ACID METABOLITE EFFLUX PUMP-RELATED"/>
    <property type="match status" value="1"/>
</dbReference>
<accession>A0A1I3VXE1</accession>